<protein>
    <submittedName>
        <fullName evidence="3">Glycosyltransferase involved in cell wall bisynthesis</fullName>
    </submittedName>
</protein>
<dbReference type="GO" id="GO:0016757">
    <property type="term" value="F:glycosyltransferase activity"/>
    <property type="evidence" value="ECO:0007669"/>
    <property type="project" value="InterPro"/>
</dbReference>
<dbReference type="Pfam" id="PF00534">
    <property type="entry name" value="Glycos_transf_1"/>
    <property type="match status" value="1"/>
</dbReference>
<dbReference type="InterPro" id="IPR001296">
    <property type="entry name" value="Glyco_trans_1"/>
</dbReference>
<dbReference type="PANTHER" id="PTHR45947:SF15">
    <property type="entry name" value="TEICHURONIC ACID BIOSYNTHESIS GLYCOSYLTRANSFERASE TUAC-RELATED"/>
    <property type="match status" value="1"/>
</dbReference>
<dbReference type="EMBL" id="FOMJ01000001">
    <property type="protein sequence ID" value="SFC98287.1"/>
    <property type="molecule type" value="Genomic_DNA"/>
</dbReference>
<evidence type="ECO:0000313" key="3">
    <source>
        <dbReference type="EMBL" id="SFC98287.1"/>
    </source>
</evidence>
<evidence type="ECO:0000313" key="4">
    <source>
        <dbReference type="Proteomes" id="UP000198611"/>
    </source>
</evidence>
<accession>A0A1I1NL88</accession>
<keyword evidence="3" id="KW-0808">Transferase</keyword>
<feature type="domain" description="Glycosyl transferase family 1" evidence="1">
    <location>
        <begin position="196"/>
        <end position="351"/>
    </location>
</feature>
<organism evidence="3 4">
    <name type="scientific">Thiohalospira halophila DSM 15071</name>
    <dbReference type="NCBI Taxonomy" id="1123397"/>
    <lineage>
        <taxon>Bacteria</taxon>
        <taxon>Pseudomonadati</taxon>
        <taxon>Pseudomonadota</taxon>
        <taxon>Gammaproteobacteria</taxon>
        <taxon>Thiohalospirales</taxon>
        <taxon>Thiohalospiraceae</taxon>
        <taxon>Thiohalospira</taxon>
    </lineage>
</organism>
<dbReference type="InterPro" id="IPR028098">
    <property type="entry name" value="Glyco_trans_4-like_N"/>
</dbReference>
<dbReference type="RefSeq" id="WP_093427001.1">
    <property type="nucleotide sequence ID" value="NZ_FOMJ01000001.1"/>
</dbReference>
<dbReference type="OrthoDB" id="258796at2"/>
<feature type="domain" description="Glycosyltransferase subfamily 4-like N-terminal" evidence="2">
    <location>
        <begin position="64"/>
        <end position="191"/>
    </location>
</feature>
<gene>
    <name evidence="3" type="ORF">SAMN05660831_00326</name>
</gene>
<proteinExistence type="predicted"/>
<keyword evidence="4" id="KW-1185">Reference proteome</keyword>
<dbReference type="SUPFAM" id="SSF53756">
    <property type="entry name" value="UDP-Glycosyltransferase/glycogen phosphorylase"/>
    <property type="match status" value="1"/>
</dbReference>
<dbReference type="Pfam" id="PF13439">
    <property type="entry name" value="Glyco_transf_4"/>
    <property type="match status" value="1"/>
</dbReference>
<dbReference type="PANTHER" id="PTHR45947">
    <property type="entry name" value="SULFOQUINOVOSYL TRANSFERASE SQD2"/>
    <property type="match status" value="1"/>
</dbReference>
<name>A0A1I1NL88_9GAMM</name>
<dbReference type="Proteomes" id="UP000198611">
    <property type="component" value="Unassembled WGS sequence"/>
</dbReference>
<dbReference type="InterPro" id="IPR050194">
    <property type="entry name" value="Glycosyltransferase_grp1"/>
</dbReference>
<sequence length="391" mass="42325">MNETVILTNLFPTPWEPGRGTFNLQAFTHLAGRRPLRVMVPVEWPTWLRRRPAPPPLPAGLAGRVDWFPYWYPPRVGRALHPLGLLASLAAARPGRLLRRPAALLASWAYPDAVAGAWLAALWRVPLVVKVHGSDLNLMATGGLHRPQIRFALRRAAGVLAVSEALAGEARSLGAAPDRIRVIYNGVDTARFQPGDRRQARQALGLAPGRRVLLFVGNLKDSKGCQDLLAAFARVAAAQPRVDLHYVGNGPESDSLADRAASLGIGERVHLHGGRPHTELGQWFNAANWTALPSHAEGVPNCLLESMACGTPVVASRVGGIPEVVPDEAGILHPPRREEELAAALEEAMGRRWDRPRIASHAAGFDWATNARETDALLSRATGTGEEFQTS</sequence>
<evidence type="ECO:0000259" key="2">
    <source>
        <dbReference type="Pfam" id="PF13439"/>
    </source>
</evidence>
<dbReference type="AlphaFoldDB" id="A0A1I1NL88"/>
<dbReference type="Gene3D" id="3.40.50.2000">
    <property type="entry name" value="Glycogen Phosphorylase B"/>
    <property type="match status" value="2"/>
</dbReference>
<reference evidence="3 4" key="1">
    <citation type="submission" date="2016-10" db="EMBL/GenBank/DDBJ databases">
        <authorList>
            <person name="de Groot N.N."/>
        </authorList>
    </citation>
    <scope>NUCLEOTIDE SEQUENCE [LARGE SCALE GENOMIC DNA]</scope>
    <source>
        <strain evidence="3 4">HL3</strain>
    </source>
</reference>
<dbReference type="STRING" id="1123397.SAMN05660831_00326"/>
<evidence type="ECO:0000259" key="1">
    <source>
        <dbReference type="Pfam" id="PF00534"/>
    </source>
</evidence>